<dbReference type="FunFam" id="4.10.1080.10:FF:000001">
    <property type="entry name" value="Thrombospondin 3"/>
    <property type="match status" value="1"/>
</dbReference>
<evidence type="ECO:0000256" key="9">
    <source>
        <dbReference type="PROSITE-ProRule" id="PRU00076"/>
    </source>
</evidence>
<accession>A0A9W9ZEI1</accession>
<feature type="repeat" description="TSP type-3" evidence="10">
    <location>
        <begin position="627"/>
        <end position="662"/>
    </location>
</feature>
<evidence type="ECO:0000313" key="15">
    <source>
        <dbReference type="EMBL" id="KAJ7380253.1"/>
    </source>
</evidence>
<keyword evidence="2 9" id="KW-0245">EGF-like domain</keyword>
<name>A0A9W9ZEI1_9CNID</name>
<dbReference type="EMBL" id="MU826354">
    <property type="protein sequence ID" value="KAJ7380253.1"/>
    <property type="molecule type" value="Genomic_DNA"/>
</dbReference>
<feature type="region of interest" description="Disordered" evidence="11">
    <location>
        <begin position="622"/>
        <end position="642"/>
    </location>
</feature>
<comment type="caution">
    <text evidence="9">Lacks conserved residue(s) required for the propagation of feature annotation.</text>
</comment>
<dbReference type="CDD" id="cd00054">
    <property type="entry name" value="EGF_CA"/>
    <property type="match status" value="2"/>
</dbReference>
<dbReference type="Gene3D" id="2.10.25.10">
    <property type="entry name" value="Laminin"/>
    <property type="match status" value="4"/>
</dbReference>
<keyword evidence="3 12" id="KW-0732">Signal</keyword>
<dbReference type="SMART" id="SM00179">
    <property type="entry name" value="EGF_CA"/>
    <property type="match status" value="3"/>
</dbReference>
<feature type="region of interest" description="Disordered" evidence="11">
    <location>
        <begin position="565"/>
        <end position="585"/>
    </location>
</feature>
<dbReference type="InterPro" id="IPR003367">
    <property type="entry name" value="Thrombospondin_3-like_rpt"/>
</dbReference>
<dbReference type="GO" id="GO:0005576">
    <property type="term" value="C:extracellular region"/>
    <property type="evidence" value="ECO:0007669"/>
    <property type="project" value="InterPro"/>
</dbReference>
<feature type="domain" description="TSP C-terminal" evidence="14">
    <location>
        <begin position="800"/>
        <end position="1015"/>
    </location>
</feature>
<dbReference type="Pfam" id="PF07645">
    <property type="entry name" value="EGF_CA"/>
    <property type="match status" value="2"/>
</dbReference>
<feature type="signal peptide" evidence="12">
    <location>
        <begin position="1"/>
        <end position="24"/>
    </location>
</feature>
<feature type="domain" description="EGF-like" evidence="13">
    <location>
        <begin position="489"/>
        <end position="533"/>
    </location>
</feature>
<dbReference type="PANTHER" id="PTHR10199">
    <property type="entry name" value="THROMBOSPONDIN"/>
    <property type="match status" value="1"/>
</dbReference>
<dbReference type="Pfam" id="PF05735">
    <property type="entry name" value="TSP_C"/>
    <property type="match status" value="1"/>
</dbReference>
<evidence type="ECO:0000256" key="5">
    <source>
        <dbReference type="ARBA" id="ARBA00022837"/>
    </source>
</evidence>
<dbReference type="InterPro" id="IPR013320">
    <property type="entry name" value="ConA-like_dom_sf"/>
</dbReference>
<dbReference type="Pfam" id="PF02412">
    <property type="entry name" value="TSP_3"/>
    <property type="match status" value="6"/>
</dbReference>
<evidence type="ECO:0000256" key="1">
    <source>
        <dbReference type="ARBA" id="ARBA00009456"/>
    </source>
</evidence>
<evidence type="ECO:0000259" key="13">
    <source>
        <dbReference type="PROSITE" id="PS50026"/>
    </source>
</evidence>
<dbReference type="FunFam" id="2.10.25.10:FF:000027">
    <property type="entry name" value="Thrombospondin 3"/>
    <property type="match status" value="1"/>
</dbReference>
<keyword evidence="16" id="KW-1185">Reference proteome</keyword>
<keyword evidence="6" id="KW-0130">Cell adhesion</keyword>
<dbReference type="SUPFAM" id="SSF49899">
    <property type="entry name" value="Concanavalin A-like lectins/glucanases"/>
    <property type="match status" value="2"/>
</dbReference>
<comment type="caution">
    <text evidence="15">The sequence shown here is derived from an EMBL/GenBank/DDBJ whole genome shotgun (WGS) entry which is preliminary data.</text>
</comment>
<dbReference type="CDD" id="cd00053">
    <property type="entry name" value="EGF"/>
    <property type="match status" value="1"/>
</dbReference>
<feature type="disulfide bond" evidence="9">
    <location>
        <begin position="502"/>
        <end position="519"/>
    </location>
</feature>
<keyword evidence="4" id="KW-0677">Repeat</keyword>
<keyword evidence="5 10" id="KW-0106">Calcium</keyword>
<feature type="domain" description="EGF-like" evidence="13">
    <location>
        <begin position="392"/>
        <end position="429"/>
    </location>
</feature>
<evidence type="ECO:0000256" key="7">
    <source>
        <dbReference type="ARBA" id="ARBA00023157"/>
    </source>
</evidence>
<dbReference type="OrthoDB" id="14563at2759"/>
<dbReference type="PROSITE" id="PS51234">
    <property type="entry name" value="TSP3"/>
    <property type="match status" value="2"/>
</dbReference>
<sequence length="1015" mass="112584">MWTSPFLLCCLLLLIMVTSQTARTAEIDIFEAFSINLHTKGLKQVPGLAKESGNAFKIGTSMPRMEQSSHVLEVIKSLLIKQRRIVIIANVRVKPFSYGTLFSVESKSRGQALLSVWISCYQTCRLGITYQTSELKIRDVSFHHIGQISDGRWHKIALHVSPQSHPKKSAVELYVDCKMLGRKKLLTRIEELVPTSTQSPQDIVFLFAQRGGEKDSVILTWKGSLQNVKLVFDKEIEELLNNTSCPSPGGGEKQQFLAASPLSAQIRGESVSGSQAVAPLPTLQYSTQDIMMVLVNMQKEAQRREESLQRSLMQLKQSLQSQSADVTSIKKTLENGVCSNRAYSPGTANDKKCSLKPCFPFVECENTPEEGLGFKCGPCPPGYTGDGIRCDDVNECSYLPCSPHSTCTNLQPGFKCSTCPKGFIGNSTMGIGADFAENIKQICNDIDECNDGKNGGCSVHSTCINTQGSYSCSACRDGYIGDPYSDCVVIKYCSDDSKSNPCGPGAECIPRKKGIAYECRCKPGFAGNGFMCDTDEDMDGIPDEGLNCTGDPRCVKDNCKSVPNTDQEDINKNDEGDMCEYDSDGDRYSNDRDNCPNVYNRYQRDKDGDKIGDDCDNCPHIPNRNEKDTDGDGIGDPCDSDADGDGLRNIFDNCPLVANRKQTNKDGDSFGDACDNCPSTTNHDQSDKDGDGWETHATWTEISNDNDGIEDKFDNCLSQANPDQLDTDQDGHGDPCDSDDDGDGVSDYRDNCRLVFNVNQKQTRSDTYGDACIDDFDGDGVQDKEDVCPTNPKITRTDFSVYHTLDIDPAGSEQDKPVWKVNKKGNEIQQVVNSVATILVGNQVYRDVEYRGTFFVNTHSDDDIIGIVFGYQSPKNFFVASWKQTRQVYWDSRPFRAKAESAFNIKKINSASGPSQMLRNVLWHTGNVTNEATLLWKDPKGHGWQDKKAYRWQLVYLPSKSTMRLKIWRKHNKVMIDSGEIKDPDIGGGRLGVMCFSQEKVMWSAISTRCLDPFE</sequence>
<dbReference type="GO" id="GO:0005509">
    <property type="term" value="F:calcium ion binding"/>
    <property type="evidence" value="ECO:0007669"/>
    <property type="project" value="UniProtKB-UniRule"/>
</dbReference>
<keyword evidence="7 9" id="KW-1015">Disulfide bond</keyword>
<evidence type="ECO:0000256" key="10">
    <source>
        <dbReference type="PROSITE-ProRule" id="PRU00634"/>
    </source>
</evidence>
<organism evidence="15 16">
    <name type="scientific">Desmophyllum pertusum</name>
    <dbReference type="NCBI Taxonomy" id="174260"/>
    <lineage>
        <taxon>Eukaryota</taxon>
        <taxon>Metazoa</taxon>
        <taxon>Cnidaria</taxon>
        <taxon>Anthozoa</taxon>
        <taxon>Hexacorallia</taxon>
        <taxon>Scleractinia</taxon>
        <taxon>Caryophylliina</taxon>
        <taxon>Caryophylliidae</taxon>
        <taxon>Desmophyllum</taxon>
    </lineage>
</organism>
<dbReference type="InterPro" id="IPR028974">
    <property type="entry name" value="TSP_type-3_rpt"/>
</dbReference>
<evidence type="ECO:0000256" key="11">
    <source>
        <dbReference type="SAM" id="MobiDB-lite"/>
    </source>
</evidence>
<dbReference type="GO" id="GO:0007155">
    <property type="term" value="P:cell adhesion"/>
    <property type="evidence" value="ECO:0007669"/>
    <property type="project" value="UniProtKB-KW"/>
</dbReference>
<dbReference type="InterPro" id="IPR048287">
    <property type="entry name" value="TSPN-like_N"/>
</dbReference>
<proteinExistence type="inferred from homology"/>
<keyword evidence="8" id="KW-0325">Glycoprotein</keyword>
<dbReference type="PROSITE" id="PS50026">
    <property type="entry name" value="EGF_3"/>
    <property type="match status" value="2"/>
</dbReference>
<dbReference type="FunFam" id="2.60.120.200:FF:000002">
    <property type="entry name" value="Thrombospondin 3"/>
    <property type="match status" value="1"/>
</dbReference>
<feature type="region of interest" description="Disordered" evidence="11">
    <location>
        <begin position="702"/>
        <end position="743"/>
    </location>
</feature>
<evidence type="ECO:0008006" key="17">
    <source>
        <dbReference type="Google" id="ProtNLM"/>
    </source>
</evidence>
<evidence type="ECO:0000313" key="16">
    <source>
        <dbReference type="Proteomes" id="UP001163046"/>
    </source>
</evidence>
<feature type="compositionally biased region" description="Acidic residues" evidence="11">
    <location>
        <begin position="631"/>
        <end position="642"/>
    </location>
</feature>
<dbReference type="InterPro" id="IPR018097">
    <property type="entry name" value="EGF_Ca-bd_CS"/>
</dbReference>
<dbReference type="FunFam" id="2.10.25.10:FF:000025">
    <property type="entry name" value="Thrombospondin 3"/>
    <property type="match status" value="1"/>
</dbReference>
<dbReference type="SUPFAM" id="SSF57196">
    <property type="entry name" value="EGF/Laminin"/>
    <property type="match status" value="1"/>
</dbReference>
<dbReference type="PROSITE" id="PS01187">
    <property type="entry name" value="EGF_CA"/>
    <property type="match status" value="1"/>
</dbReference>
<dbReference type="Gene3D" id="2.60.120.200">
    <property type="match status" value="2"/>
</dbReference>
<dbReference type="Proteomes" id="UP001163046">
    <property type="component" value="Unassembled WGS sequence"/>
</dbReference>
<feature type="repeat" description="TSP type-3" evidence="10">
    <location>
        <begin position="725"/>
        <end position="760"/>
    </location>
</feature>
<dbReference type="PROSITE" id="PS01186">
    <property type="entry name" value="EGF_2"/>
    <property type="match status" value="1"/>
</dbReference>
<evidence type="ECO:0000256" key="2">
    <source>
        <dbReference type="ARBA" id="ARBA00022536"/>
    </source>
</evidence>
<reference evidence="15" key="1">
    <citation type="submission" date="2023-01" db="EMBL/GenBank/DDBJ databases">
        <title>Genome assembly of the deep-sea coral Lophelia pertusa.</title>
        <authorList>
            <person name="Herrera S."/>
            <person name="Cordes E."/>
        </authorList>
    </citation>
    <scope>NUCLEOTIDE SEQUENCE</scope>
    <source>
        <strain evidence="15">USNM1676648</strain>
        <tissue evidence="15">Polyp</tissue>
    </source>
</reference>
<dbReference type="PROSITE" id="PS51236">
    <property type="entry name" value="TSP_CTER"/>
    <property type="match status" value="1"/>
</dbReference>
<comment type="similarity">
    <text evidence="1">Belongs to the thrombospondin family.</text>
</comment>
<evidence type="ECO:0000256" key="12">
    <source>
        <dbReference type="SAM" id="SignalP"/>
    </source>
</evidence>
<gene>
    <name evidence="15" type="ORF">OS493_010968</name>
</gene>
<evidence type="ECO:0000259" key="14">
    <source>
        <dbReference type="PROSITE" id="PS51236"/>
    </source>
</evidence>
<dbReference type="InterPro" id="IPR049883">
    <property type="entry name" value="NOTCH1_EGF-like"/>
</dbReference>
<dbReference type="FunFam" id="4.10.1080.10:FF:000002">
    <property type="entry name" value="Thrombospondin 3"/>
    <property type="match status" value="1"/>
</dbReference>
<evidence type="ECO:0000256" key="8">
    <source>
        <dbReference type="ARBA" id="ARBA00023180"/>
    </source>
</evidence>
<dbReference type="SMART" id="SM00181">
    <property type="entry name" value="EGF"/>
    <property type="match status" value="4"/>
</dbReference>
<dbReference type="AlphaFoldDB" id="A0A9W9ZEI1"/>
<evidence type="ECO:0000256" key="4">
    <source>
        <dbReference type="ARBA" id="ARBA00022737"/>
    </source>
</evidence>
<dbReference type="SUPFAM" id="SSF103647">
    <property type="entry name" value="TSP type-3 repeat"/>
    <property type="match status" value="3"/>
</dbReference>
<dbReference type="InterPro" id="IPR008859">
    <property type="entry name" value="Thrombospondin_C"/>
</dbReference>
<protein>
    <recommendedName>
        <fullName evidence="17">Thrombospondin</fullName>
    </recommendedName>
</protein>
<dbReference type="Gene3D" id="4.10.1080.10">
    <property type="entry name" value="TSP type-3 repeat"/>
    <property type="match status" value="2"/>
</dbReference>
<dbReference type="SMART" id="SM00210">
    <property type="entry name" value="TSPN"/>
    <property type="match status" value="1"/>
</dbReference>
<evidence type="ECO:0000256" key="3">
    <source>
        <dbReference type="ARBA" id="ARBA00022729"/>
    </source>
</evidence>
<dbReference type="InterPro" id="IPR001881">
    <property type="entry name" value="EGF-like_Ca-bd_dom"/>
</dbReference>
<dbReference type="FunFam" id="2.10.25.10:FF:000038">
    <property type="entry name" value="Fibrillin 2"/>
    <property type="match status" value="1"/>
</dbReference>
<dbReference type="PANTHER" id="PTHR10199:SF100">
    <property type="entry name" value="THROMBOSPONDIN, ISOFORM A"/>
    <property type="match status" value="1"/>
</dbReference>
<feature type="chain" id="PRO_5040836393" description="Thrombospondin" evidence="12">
    <location>
        <begin position="25"/>
        <end position="1015"/>
    </location>
</feature>
<dbReference type="InterPro" id="IPR000742">
    <property type="entry name" value="EGF"/>
</dbReference>
<dbReference type="InterPro" id="IPR017897">
    <property type="entry name" value="Thrombospondin_3_rpt"/>
</dbReference>
<evidence type="ECO:0000256" key="6">
    <source>
        <dbReference type="ARBA" id="ARBA00022889"/>
    </source>
</evidence>